<dbReference type="PANTHER" id="PTHR24270">
    <property type="entry name" value="LOW-DENSITY LIPOPROTEIN RECEPTOR-RELATED"/>
    <property type="match status" value="1"/>
</dbReference>
<feature type="disulfide bond" evidence="8">
    <location>
        <begin position="71"/>
        <end position="86"/>
    </location>
</feature>
<evidence type="ECO:0000313" key="9">
    <source>
        <dbReference type="EMBL" id="KAJ1350854.1"/>
    </source>
</evidence>
<accession>A0AAD5MNI0</accession>
<evidence type="ECO:0000313" key="10">
    <source>
        <dbReference type="Proteomes" id="UP001196413"/>
    </source>
</evidence>
<keyword evidence="3" id="KW-0812">Transmembrane</keyword>
<dbReference type="InterPro" id="IPR023415">
    <property type="entry name" value="LDLR_class-A_CS"/>
</dbReference>
<comment type="caution">
    <text evidence="8">Lacks conserved residue(s) required for the propagation of feature annotation.</text>
</comment>
<proteinExistence type="predicted"/>
<keyword evidence="5" id="KW-1133">Transmembrane helix</keyword>
<dbReference type="PRINTS" id="PR00261">
    <property type="entry name" value="LDLRECEPTOR"/>
</dbReference>
<evidence type="ECO:0000256" key="6">
    <source>
        <dbReference type="ARBA" id="ARBA00023136"/>
    </source>
</evidence>
<feature type="disulfide bond" evidence="8">
    <location>
        <begin position="165"/>
        <end position="180"/>
    </location>
</feature>
<dbReference type="Gene3D" id="4.10.400.10">
    <property type="entry name" value="Low-density Lipoprotein Receptor"/>
    <property type="match status" value="3"/>
</dbReference>
<dbReference type="GO" id="GO:0016192">
    <property type="term" value="P:vesicle-mediated transport"/>
    <property type="evidence" value="ECO:0007669"/>
    <property type="project" value="UniProtKB-ARBA"/>
</dbReference>
<dbReference type="EMBL" id="JAHQIW010000955">
    <property type="protein sequence ID" value="KAJ1350854.1"/>
    <property type="molecule type" value="Genomic_DNA"/>
</dbReference>
<organism evidence="9 10">
    <name type="scientific">Parelaphostrongylus tenuis</name>
    <name type="common">Meningeal worm</name>
    <dbReference type="NCBI Taxonomy" id="148309"/>
    <lineage>
        <taxon>Eukaryota</taxon>
        <taxon>Metazoa</taxon>
        <taxon>Ecdysozoa</taxon>
        <taxon>Nematoda</taxon>
        <taxon>Chromadorea</taxon>
        <taxon>Rhabditida</taxon>
        <taxon>Rhabditina</taxon>
        <taxon>Rhabditomorpha</taxon>
        <taxon>Strongyloidea</taxon>
        <taxon>Metastrongylidae</taxon>
        <taxon>Parelaphostrongylus</taxon>
    </lineage>
</organism>
<dbReference type="PROSITE" id="PS50068">
    <property type="entry name" value="LDLRA_2"/>
    <property type="match status" value="3"/>
</dbReference>
<evidence type="ECO:0000256" key="8">
    <source>
        <dbReference type="PROSITE-ProRule" id="PRU00124"/>
    </source>
</evidence>
<keyword evidence="4" id="KW-0677">Repeat</keyword>
<dbReference type="Proteomes" id="UP001196413">
    <property type="component" value="Unassembled WGS sequence"/>
</dbReference>
<gene>
    <name evidence="9" type="ORF">KIN20_006750</name>
</gene>
<dbReference type="SMART" id="SM00192">
    <property type="entry name" value="LDLa"/>
    <property type="match status" value="3"/>
</dbReference>
<evidence type="ECO:0000256" key="1">
    <source>
        <dbReference type="ARBA" id="ARBA00004167"/>
    </source>
</evidence>
<dbReference type="InterPro" id="IPR050685">
    <property type="entry name" value="LDLR"/>
</dbReference>
<comment type="subcellular location">
    <subcellularLocation>
        <location evidence="2">Endomembrane system</location>
    </subcellularLocation>
    <subcellularLocation>
        <location evidence="1">Membrane</location>
        <topology evidence="1">Single-pass membrane protein</topology>
    </subcellularLocation>
</comment>
<dbReference type="SUPFAM" id="SSF57424">
    <property type="entry name" value="LDL receptor-like module"/>
    <property type="match status" value="3"/>
</dbReference>
<sequence length="321" mass="36101">MIVVWNGRIWKIPKYVQQLLEDISGLDSPPSLSTQTRSQPLSASVNSASTICGELDFHCNDGKCIRAEWRCDGSGDCSDGEDEKGCHRENRALARRKLKSLAQRDFRYLTRNCSPFRKFSDSLVMELKERLFRPFYTHPGCKADQWQCDNYEWHSVSCIAEYQRCDNITDCADGSDEKDCPANPVDCDNHDGSVFMCADGRQCFDVSKKCDGKYDCRDLSDEKPDDITYHDPKANGVPFHRIPARIITPPVSNISSAVRTNLNVFKSRGSVTVRRIVLMAQMNQKHVNSSRVPPVNFSARTSAVNRGSSNATSMMIVVGHD</sequence>
<keyword evidence="6" id="KW-0472">Membrane</keyword>
<dbReference type="GO" id="GO:0012505">
    <property type="term" value="C:endomembrane system"/>
    <property type="evidence" value="ECO:0007669"/>
    <property type="project" value="UniProtKB-SubCell"/>
</dbReference>
<comment type="caution">
    <text evidence="9">The sequence shown here is derived from an EMBL/GenBank/DDBJ whole genome shotgun (WGS) entry which is preliminary data.</text>
</comment>
<dbReference type="InterPro" id="IPR002172">
    <property type="entry name" value="LDrepeatLR_classA_rpt"/>
</dbReference>
<evidence type="ECO:0000256" key="7">
    <source>
        <dbReference type="ARBA" id="ARBA00023157"/>
    </source>
</evidence>
<keyword evidence="10" id="KW-1185">Reference proteome</keyword>
<protein>
    <submittedName>
        <fullName evidence="9">Uncharacterized protein</fullName>
    </submittedName>
</protein>
<keyword evidence="7 8" id="KW-1015">Disulfide bond</keyword>
<name>A0AAD5MNI0_PARTN</name>
<evidence type="ECO:0000256" key="3">
    <source>
        <dbReference type="ARBA" id="ARBA00022692"/>
    </source>
</evidence>
<feature type="disulfide bond" evidence="8">
    <location>
        <begin position="52"/>
        <end position="64"/>
    </location>
</feature>
<evidence type="ECO:0000256" key="5">
    <source>
        <dbReference type="ARBA" id="ARBA00022989"/>
    </source>
</evidence>
<dbReference type="InterPro" id="IPR036055">
    <property type="entry name" value="LDL_receptor-like_sf"/>
</dbReference>
<feature type="disulfide bond" evidence="8">
    <location>
        <begin position="59"/>
        <end position="77"/>
    </location>
</feature>
<evidence type="ECO:0000256" key="4">
    <source>
        <dbReference type="ARBA" id="ARBA00022737"/>
    </source>
</evidence>
<dbReference type="CDD" id="cd00112">
    <property type="entry name" value="LDLa"/>
    <property type="match status" value="3"/>
</dbReference>
<dbReference type="AlphaFoldDB" id="A0AAD5MNI0"/>
<reference evidence="9" key="1">
    <citation type="submission" date="2021-06" db="EMBL/GenBank/DDBJ databases">
        <title>Parelaphostrongylus tenuis whole genome reference sequence.</title>
        <authorList>
            <person name="Garwood T.J."/>
            <person name="Larsen P.A."/>
            <person name="Fountain-Jones N.M."/>
            <person name="Garbe J.R."/>
            <person name="Macchietto M.G."/>
            <person name="Kania S.A."/>
            <person name="Gerhold R.W."/>
            <person name="Richards J.E."/>
            <person name="Wolf T.M."/>
        </authorList>
    </citation>
    <scope>NUCLEOTIDE SEQUENCE</scope>
    <source>
        <strain evidence="9">MNPRO001-30</strain>
        <tissue evidence="9">Meninges</tissue>
    </source>
</reference>
<dbReference type="GO" id="GO:0005886">
    <property type="term" value="C:plasma membrane"/>
    <property type="evidence" value="ECO:0007669"/>
    <property type="project" value="TreeGrafter"/>
</dbReference>
<evidence type="ECO:0000256" key="2">
    <source>
        <dbReference type="ARBA" id="ARBA00004308"/>
    </source>
</evidence>
<dbReference type="Pfam" id="PF00057">
    <property type="entry name" value="Ldl_recept_a"/>
    <property type="match status" value="2"/>
</dbReference>
<dbReference type="PROSITE" id="PS01209">
    <property type="entry name" value="LDLRA_1"/>
    <property type="match status" value="2"/>
</dbReference>
<dbReference type="FunFam" id="4.10.400.10:FF:000287">
    <property type="entry name" value="Low-density lipoprotein receptor-related protein"/>
    <property type="match status" value="1"/>
</dbReference>